<accession>A0ABR7X5X6</accession>
<evidence type="ECO:0000313" key="3">
    <source>
        <dbReference type="Proteomes" id="UP000618754"/>
    </source>
</evidence>
<dbReference type="Proteomes" id="UP000618754">
    <property type="component" value="Unassembled WGS sequence"/>
</dbReference>
<evidence type="ECO:0000259" key="1">
    <source>
        <dbReference type="Pfam" id="PF12697"/>
    </source>
</evidence>
<dbReference type="Pfam" id="PF12697">
    <property type="entry name" value="Abhydrolase_6"/>
    <property type="match status" value="1"/>
</dbReference>
<dbReference type="InterPro" id="IPR052897">
    <property type="entry name" value="Sec-Metab_Biosynth_Hydrolase"/>
</dbReference>
<gene>
    <name evidence="2" type="ORF">IDJ75_11495</name>
</gene>
<dbReference type="PANTHER" id="PTHR37017">
    <property type="entry name" value="AB HYDROLASE-1 DOMAIN-CONTAINING PROTEIN-RELATED"/>
    <property type="match status" value="1"/>
</dbReference>
<evidence type="ECO:0000313" key="2">
    <source>
        <dbReference type="EMBL" id="MBD1385906.1"/>
    </source>
</evidence>
<proteinExistence type="predicted"/>
<keyword evidence="2" id="KW-0378">Hydrolase</keyword>
<dbReference type="InterPro" id="IPR000073">
    <property type="entry name" value="AB_hydrolase_1"/>
</dbReference>
<dbReference type="SUPFAM" id="SSF53474">
    <property type="entry name" value="alpha/beta-Hydrolases"/>
    <property type="match status" value="1"/>
</dbReference>
<sequence>MENKLNVVLVHGAWGDAGHWRKVIPALVAKGYNVRAVQLSLNSTEENIQRTRTLVASLKGPTLLVGHSYGGVIISDVGNEENVVGLVYIAAFAPDEGEAPGQLLEKWPTPKGSLIANGDADGFFWLEFDKYHETFAPGTSDEEALVMSLTQKPIHGSSFGAVSGKPAWKTKPSWYQISAKDDMIQPELEAWFAERMNAKTITLDAGHASLASHGGEVAEFIIEAAESLSVGY</sequence>
<reference evidence="2 3" key="1">
    <citation type="submission" date="2020-09" db="EMBL/GenBank/DDBJ databases">
        <title>Novel species of Mucilaginibacter isolated from a glacier on the Tibetan Plateau.</title>
        <authorList>
            <person name="Liu Q."/>
            <person name="Xin Y.-H."/>
        </authorList>
    </citation>
    <scope>NUCLEOTIDE SEQUENCE [LARGE SCALE GENOMIC DNA]</scope>
    <source>
        <strain evidence="2 3">CGMCC 1.13878</strain>
    </source>
</reference>
<dbReference type="GO" id="GO:0016787">
    <property type="term" value="F:hydrolase activity"/>
    <property type="evidence" value="ECO:0007669"/>
    <property type="project" value="UniProtKB-KW"/>
</dbReference>
<dbReference type="RefSeq" id="WP_191175757.1">
    <property type="nucleotide sequence ID" value="NZ_JACWMW010000002.1"/>
</dbReference>
<feature type="domain" description="AB hydrolase-1" evidence="1">
    <location>
        <begin position="7"/>
        <end position="219"/>
    </location>
</feature>
<name>A0ABR7X5X6_9SPHI</name>
<keyword evidence="3" id="KW-1185">Reference proteome</keyword>
<dbReference type="PANTHER" id="PTHR37017:SF11">
    <property type="entry name" value="ESTERASE_LIPASE_THIOESTERASE DOMAIN-CONTAINING PROTEIN"/>
    <property type="match status" value="1"/>
</dbReference>
<dbReference type="EMBL" id="JACWMW010000002">
    <property type="protein sequence ID" value="MBD1385906.1"/>
    <property type="molecule type" value="Genomic_DNA"/>
</dbReference>
<protein>
    <submittedName>
        <fullName evidence="2">Alpha/beta hydrolase</fullName>
    </submittedName>
</protein>
<comment type="caution">
    <text evidence="2">The sequence shown here is derived from an EMBL/GenBank/DDBJ whole genome shotgun (WGS) entry which is preliminary data.</text>
</comment>
<organism evidence="2 3">
    <name type="scientific">Mucilaginibacter rigui</name>
    <dbReference type="NCBI Taxonomy" id="534635"/>
    <lineage>
        <taxon>Bacteria</taxon>
        <taxon>Pseudomonadati</taxon>
        <taxon>Bacteroidota</taxon>
        <taxon>Sphingobacteriia</taxon>
        <taxon>Sphingobacteriales</taxon>
        <taxon>Sphingobacteriaceae</taxon>
        <taxon>Mucilaginibacter</taxon>
    </lineage>
</organism>
<dbReference type="Gene3D" id="3.40.50.1820">
    <property type="entry name" value="alpha/beta hydrolase"/>
    <property type="match status" value="1"/>
</dbReference>
<dbReference type="InterPro" id="IPR029058">
    <property type="entry name" value="AB_hydrolase_fold"/>
</dbReference>